<dbReference type="PANTHER" id="PTHR14097">
    <property type="entry name" value="OXIDOREDUCTASE HTATIP2"/>
    <property type="match status" value="1"/>
</dbReference>
<reference evidence="1 2" key="1">
    <citation type="submission" date="2022-01" db="EMBL/GenBank/DDBJ databases">
        <title>Whole genome-based taxonomy of the Shewanellaceae.</title>
        <authorList>
            <person name="Martin-Rodriguez A.J."/>
        </authorList>
    </citation>
    <scope>NUCLEOTIDE SEQUENCE [LARGE SCALE GENOMIC DNA]</scope>
    <source>
        <strain evidence="1 2">DSM 17177</strain>
    </source>
</reference>
<evidence type="ECO:0000313" key="1">
    <source>
        <dbReference type="EMBL" id="MCL1124521.1"/>
    </source>
</evidence>
<accession>A0ABT0LBG4</accession>
<comment type="caution">
    <text evidence="1">The sequence shown here is derived from an EMBL/GenBank/DDBJ whole genome shotgun (WGS) entry which is preliminary data.</text>
</comment>
<dbReference type="EMBL" id="JAKIKS010000025">
    <property type="protein sequence ID" value="MCL1124521.1"/>
    <property type="molecule type" value="Genomic_DNA"/>
</dbReference>
<dbReference type="Gene3D" id="3.40.50.720">
    <property type="entry name" value="NAD(P)-binding Rossmann-like Domain"/>
    <property type="match status" value="1"/>
</dbReference>
<name>A0ABT0LBG4_9GAMM</name>
<dbReference type="RefSeq" id="WP_248939798.1">
    <property type="nucleotide sequence ID" value="NZ_JAKIKS010000025.1"/>
</dbReference>
<protein>
    <submittedName>
        <fullName evidence="1">Short chain dehydrogenase</fullName>
    </submittedName>
</protein>
<evidence type="ECO:0000313" key="2">
    <source>
        <dbReference type="Proteomes" id="UP001203423"/>
    </source>
</evidence>
<gene>
    <name evidence="1" type="ORF">L2764_08540</name>
</gene>
<dbReference type="SUPFAM" id="SSF51735">
    <property type="entry name" value="NAD(P)-binding Rossmann-fold domains"/>
    <property type="match status" value="1"/>
</dbReference>
<sequence>MKTAIIAGSTGAIGSELLSLLLDSSEYERVHCLVRRKLTFSHPKLVTHEINFDELGTLNLTEKNPELAHANVFCCLGTTLKQAGSLEAFKRIDKDYVLSVAKLAERLSASTFSLVSAIGANAASSQYYTQTKGEVELQVQQLNLPSIRIFRPSILHGKRSQFRFNEFFGFILLTLLSPILQGRLKKYRAISTTQVAKALYLTSLQSYDKSITFENDSILAL</sequence>
<dbReference type="PANTHER" id="PTHR14097:SF7">
    <property type="entry name" value="OXIDOREDUCTASE HTATIP2"/>
    <property type="match status" value="1"/>
</dbReference>
<organism evidence="1 2">
    <name type="scientific">Shewanella surugensis</name>
    <dbReference type="NCBI Taxonomy" id="212020"/>
    <lineage>
        <taxon>Bacteria</taxon>
        <taxon>Pseudomonadati</taxon>
        <taxon>Pseudomonadota</taxon>
        <taxon>Gammaproteobacteria</taxon>
        <taxon>Alteromonadales</taxon>
        <taxon>Shewanellaceae</taxon>
        <taxon>Shewanella</taxon>
    </lineage>
</organism>
<dbReference type="Proteomes" id="UP001203423">
    <property type="component" value="Unassembled WGS sequence"/>
</dbReference>
<dbReference type="InterPro" id="IPR036291">
    <property type="entry name" value="NAD(P)-bd_dom_sf"/>
</dbReference>
<proteinExistence type="predicted"/>
<keyword evidence="2" id="KW-1185">Reference proteome</keyword>